<dbReference type="Proteomes" id="UP000009062">
    <property type="component" value="Chromosome"/>
</dbReference>
<dbReference type="HOGENOM" id="CLU_3362621_0_0_2"/>
<accession>H6QAM7</accession>
<reference evidence="1 2" key="1">
    <citation type="journal article" date="2012" name="Stand. Genomic Sci.">
        <title>Complete genome sequence of Pyrobaculum oguniense.</title>
        <authorList>
            <person name="Bernick D.L."/>
            <person name="Karplus K."/>
            <person name="Lui L.M."/>
            <person name="Coker J.K."/>
            <person name="Murphy J.N."/>
            <person name="Chan P.P."/>
            <person name="Cozen A.E."/>
            <person name="Lowe T.M."/>
        </authorList>
    </citation>
    <scope>NUCLEOTIDE SEQUENCE [LARGE SCALE GENOMIC DNA]</scope>
    <source>
        <strain evidence="1 2">TE7</strain>
    </source>
</reference>
<organism evidence="1 2">
    <name type="scientific">Pyrobaculum oguniense (strain DSM 13380 / JCM 10595 / TE7)</name>
    <dbReference type="NCBI Taxonomy" id="698757"/>
    <lineage>
        <taxon>Archaea</taxon>
        <taxon>Thermoproteota</taxon>
        <taxon>Thermoprotei</taxon>
        <taxon>Thermoproteales</taxon>
        <taxon>Thermoproteaceae</taxon>
        <taxon>Pyrobaculum</taxon>
    </lineage>
</organism>
<name>H6QAM7_PYROT</name>
<proteinExistence type="predicted"/>
<evidence type="ECO:0000313" key="1">
    <source>
        <dbReference type="EMBL" id="AFA39504.1"/>
    </source>
</evidence>
<gene>
    <name evidence="1" type="ordered locus">Pogu_1477</name>
</gene>
<dbReference type="KEGG" id="pog:Pogu_1477"/>
<keyword evidence="2" id="KW-1185">Reference proteome</keyword>
<sequence length="35" mass="4165">MERLMKLAEEQARINEALVGWVERHVSKKAAWPTW</sequence>
<evidence type="ECO:0000313" key="2">
    <source>
        <dbReference type="Proteomes" id="UP000009062"/>
    </source>
</evidence>
<protein>
    <submittedName>
        <fullName evidence="1">Uncharacterized protein</fullName>
    </submittedName>
</protein>
<dbReference type="STRING" id="698757.Pogu_1477"/>
<dbReference type="EMBL" id="CP003316">
    <property type="protein sequence ID" value="AFA39504.1"/>
    <property type="molecule type" value="Genomic_DNA"/>
</dbReference>
<dbReference type="AlphaFoldDB" id="H6QAM7"/>